<proteinExistence type="predicted"/>
<evidence type="ECO:0000313" key="1">
    <source>
        <dbReference type="EMBL" id="GMT24953.1"/>
    </source>
</evidence>
<protein>
    <submittedName>
        <fullName evidence="1">Uncharacterized protein</fullName>
    </submittedName>
</protein>
<organism evidence="1 2">
    <name type="scientific">Pristionchus fissidentatus</name>
    <dbReference type="NCBI Taxonomy" id="1538716"/>
    <lineage>
        <taxon>Eukaryota</taxon>
        <taxon>Metazoa</taxon>
        <taxon>Ecdysozoa</taxon>
        <taxon>Nematoda</taxon>
        <taxon>Chromadorea</taxon>
        <taxon>Rhabditida</taxon>
        <taxon>Rhabditina</taxon>
        <taxon>Diplogasteromorpha</taxon>
        <taxon>Diplogasteroidea</taxon>
        <taxon>Neodiplogasteridae</taxon>
        <taxon>Pristionchus</taxon>
    </lineage>
</organism>
<evidence type="ECO:0000313" key="2">
    <source>
        <dbReference type="Proteomes" id="UP001432322"/>
    </source>
</evidence>
<dbReference type="EMBL" id="BTSY01000004">
    <property type="protein sequence ID" value="GMT24953.1"/>
    <property type="molecule type" value="Genomic_DNA"/>
</dbReference>
<dbReference type="Proteomes" id="UP001432322">
    <property type="component" value="Unassembled WGS sequence"/>
</dbReference>
<name>A0AAV5W2M5_9BILA</name>
<accession>A0AAV5W2M5</accession>
<sequence>MYSNEVGERKVDLWRTKMDNSAETRGFRDDWKNSGGRMITDWIPVLITGSHNRLVFFSSRVGDGIILHEVHRGNAAVRTGAVFRARVEKSPPDPPHYHGTRYQVVQMDTRSPIETRGVQIDVLSRRGLEEVRVTTVVEVEQERGAYFLMSCDLIGVCFITKQDVFPDRPVAVGQTIRIFAHRQTSGYPSHWRVGRYEHVETRKVEGRQQLVRPVQRGRRAELQHVQQMQQRGEEKAVEQRAHNRSITRMSSEATVGPTVVSSAGLTRVTDIMRGMMKSETLVGLLRKTDEERGTRMYARILELIDMRR</sequence>
<reference evidence="1" key="1">
    <citation type="submission" date="2023-10" db="EMBL/GenBank/DDBJ databases">
        <title>Genome assembly of Pristionchus species.</title>
        <authorList>
            <person name="Yoshida K."/>
            <person name="Sommer R.J."/>
        </authorList>
    </citation>
    <scope>NUCLEOTIDE SEQUENCE</scope>
    <source>
        <strain evidence="1">RS5133</strain>
    </source>
</reference>
<dbReference type="AlphaFoldDB" id="A0AAV5W2M5"/>
<keyword evidence="2" id="KW-1185">Reference proteome</keyword>
<comment type="caution">
    <text evidence="1">The sequence shown here is derived from an EMBL/GenBank/DDBJ whole genome shotgun (WGS) entry which is preliminary data.</text>
</comment>
<gene>
    <name evidence="1" type="ORF">PFISCL1PPCAC_16250</name>
</gene>